<evidence type="ECO:0000313" key="2">
    <source>
        <dbReference type="EMBL" id="EDV44412.1"/>
    </source>
</evidence>
<sequence length="179" mass="20368">MYCGDNGRSCLNLVPNVCGELGGWMRHPVTREDTMTRLALKYDTSIGLICRANRMHWQDVLQTRHFIWVPAPRKVNAIEETLLQYRLPPPPCRISLEKPPKELAKIPPKTASAHPLLAFPFPDALLTRHPSVSANAKLLPPHFYRQSSPNPNVLAEEGDPLLITTKIIWRDLLQRTRPK</sequence>
<dbReference type="OMA" id="QICRANR"/>
<feature type="domain" description="LysM" evidence="1">
    <location>
        <begin position="29"/>
        <end position="63"/>
    </location>
</feature>
<dbReference type="InParanoid" id="B3MPY6"/>
<name>B3MPY6_DROAN</name>
<dbReference type="AlphaFoldDB" id="B3MPY6"/>
<dbReference type="STRING" id="7217.B3MPY6"/>
<accession>B3MPY6</accession>
<dbReference type="SUPFAM" id="SSF54106">
    <property type="entry name" value="LysM domain"/>
    <property type="match status" value="1"/>
</dbReference>
<dbReference type="eggNOG" id="KOG2850">
    <property type="taxonomic scope" value="Eukaryota"/>
</dbReference>
<organism evidence="2 3">
    <name type="scientific">Drosophila ananassae</name>
    <name type="common">Fruit fly</name>
    <dbReference type="NCBI Taxonomy" id="7217"/>
    <lineage>
        <taxon>Eukaryota</taxon>
        <taxon>Metazoa</taxon>
        <taxon>Ecdysozoa</taxon>
        <taxon>Arthropoda</taxon>
        <taxon>Hexapoda</taxon>
        <taxon>Insecta</taxon>
        <taxon>Pterygota</taxon>
        <taxon>Neoptera</taxon>
        <taxon>Endopterygota</taxon>
        <taxon>Diptera</taxon>
        <taxon>Brachycera</taxon>
        <taxon>Muscomorpha</taxon>
        <taxon>Ephydroidea</taxon>
        <taxon>Drosophilidae</taxon>
        <taxon>Drosophila</taxon>
        <taxon>Sophophora</taxon>
    </lineage>
</organism>
<gene>
    <name evidence="2" type="primary">Dana\GF20343</name>
    <name evidence="2" type="synonym">dana_GLEANR_2754</name>
    <name evidence="2" type="ORF">GF20343</name>
</gene>
<proteinExistence type="predicted"/>
<keyword evidence="3" id="KW-1185">Reference proteome</keyword>
<dbReference type="EMBL" id="CH902621">
    <property type="protein sequence ID" value="EDV44412.1"/>
    <property type="molecule type" value="Genomic_DNA"/>
</dbReference>
<protein>
    <recommendedName>
        <fullName evidence="1">LysM domain-containing protein</fullName>
    </recommendedName>
</protein>
<evidence type="ECO:0000313" key="3">
    <source>
        <dbReference type="Proteomes" id="UP000007801"/>
    </source>
</evidence>
<reference evidence="2 3" key="1">
    <citation type="journal article" date="2007" name="Nature">
        <title>Evolution of genes and genomes on the Drosophila phylogeny.</title>
        <authorList>
            <consortium name="Drosophila 12 Genomes Consortium"/>
            <person name="Clark A.G."/>
            <person name="Eisen M.B."/>
            <person name="Smith D.R."/>
            <person name="Bergman C.M."/>
            <person name="Oliver B."/>
            <person name="Markow T.A."/>
            <person name="Kaufman T.C."/>
            <person name="Kellis M."/>
            <person name="Gelbart W."/>
            <person name="Iyer V.N."/>
            <person name="Pollard D.A."/>
            <person name="Sackton T.B."/>
            <person name="Larracuente A.M."/>
            <person name="Singh N.D."/>
            <person name="Abad J.P."/>
            <person name="Abt D.N."/>
            <person name="Adryan B."/>
            <person name="Aguade M."/>
            <person name="Akashi H."/>
            <person name="Anderson W.W."/>
            <person name="Aquadro C.F."/>
            <person name="Ardell D.H."/>
            <person name="Arguello R."/>
            <person name="Artieri C.G."/>
            <person name="Barbash D.A."/>
            <person name="Barker D."/>
            <person name="Barsanti P."/>
            <person name="Batterham P."/>
            <person name="Batzoglou S."/>
            <person name="Begun D."/>
            <person name="Bhutkar A."/>
            <person name="Blanco E."/>
            <person name="Bosak S.A."/>
            <person name="Bradley R.K."/>
            <person name="Brand A.D."/>
            <person name="Brent M.R."/>
            <person name="Brooks A.N."/>
            <person name="Brown R.H."/>
            <person name="Butlin R.K."/>
            <person name="Caggese C."/>
            <person name="Calvi B.R."/>
            <person name="Bernardo de Carvalho A."/>
            <person name="Caspi A."/>
            <person name="Castrezana S."/>
            <person name="Celniker S.E."/>
            <person name="Chang J.L."/>
            <person name="Chapple C."/>
            <person name="Chatterji S."/>
            <person name="Chinwalla A."/>
            <person name="Civetta A."/>
            <person name="Clifton S.W."/>
            <person name="Comeron J.M."/>
            <person name="Costello J.C."/>
            <person name="Coyne J.A."/>
            <person name="Daub J."/>
            <person name="David R.G."/>
            <person name="Delcher A.L."/>
            <person name="Delehaunty K."/>
            <person name="Do C.B."/>
            <person name="Ebling H."/>
            <person name="Edwards K."/>
            <person name="Eickbush T."/>
            <person name="Evans J.D."/>
            <person name="Filipski A."/>
            <person name="Findeiss S."/>
            <person name="Freyhult E."/>
            <person name="Fulton L."/>
            <person name="Fulton R."/>
            <person name="Garcia A.C."/>
            <person name="Gardiner A."/>
            <person name="Garfield D.A."/>
            <person name="Garvin B.E."/>
            <person name="Gibson G."/>
            <person name="Gilbert D."/>
            <person name="Gnerre S."/>
            <person name="Godfrey J."/>
            <person name="Good R."/>
            <person name="Gotea V."/>
            <person name="Gravely B."/>
            <person name="Greenberg A.J."/>
            <person name="Griffiths-Jones S."/>
            <person name="Gross S."/>
            <person name="Guigo R."/>
            <person name="Gustafson E.A."/>
            <person name="Haerty W."/>
            <person name="Hahn M.W."/>
            <person name="Halligan D.L."/>
            <person name="Halpern A.L."/>
            <person name="Halter G.M."/>
            <person name="Han M.V."/>
            <person name="Heger A."/>
            <person name="Hillier L."/>
            <person name="Hinrichs A.S."/>
            <person name="Holmes I."/>
            <person name="Hoskins R.A."/>
            <person name="Hubisz M.J."/>
            <person name="Hultmark D."/>
            <person name="Huntley M.A."/>
            <person name="Jaffe D.B."/>
            <person name="Jagadeeshan S."/>
            <person name="Jeck W.R."/>
            <person name="Johnson J."/>
            <person name="Jones C.D."/>
            <person name="Jordan W.C."/>
            <person name="Karpen G.H."/>
            <person name="Kataoka E."/>
            <person name="Keightley P.D."/>
            <person name="Kheradpour P."/>
            <person name="Kirkness E.F."/>
            <person name="Koerich L.B."/>
            <person name="Kristiansen K."/>
            <person name="Kudrna D."/>
            <person name="Kulathinal R.J."/>
            <person name="Kumar S."/>
            <person name="Kwok R."/>
            <person name="Lander E."/>
            <person name="Langley C.H."/>
            <person name="Lapoint R."/>
            <person name="Lazzaro B.P."/>
            <person name="Lee S.J."/>
            <person name="Levesque L."/>
            <person name="Li R."/>
            <person name="Lin C.F."/>
            <person name="Lin M.F."/>
            <person name="Lindblad-Toh K."/>
            <person name="Llopart A."/>
            <person name="Long M."/>
            <person name="Low L."/>
            <person name="Lozovsky E."/>
            <person name="Lu J."/>
            <person name="Luo M."/>
            <person name="Machado C.A."/>
            <person name="Makalowski W."/>
            <person name="Marzo M."/>
            <person name="Matsuda M."/>
            <person name="Matzkin L."/>
            <person name="McAllister B."/>
            <person name="McBride C.S."/>
            <person name="McKernan B."/>
            <person name="McKernan K."/>
            <person name="Mendez-Lago M."/>
            <person name="Minx P."/>
            <person name="Mollenhauer M.U."/>
            <person name="Montooth K."/>
            <person name="Mount S.M."/>
            <person name="Mu X."/>
            <person name="Myers E."/>
            <person name="Negre B."/>
            <person name="Newfeld S."/>
            <person name="Nielsen R."/>
            <person name="Noor M.A."/>
            <person name="O'Grady P."/>
            <person name="Pachter L."/>
            <person name="Papaceit M."/>
            <person name="Parisi M.J."/>
            <person name="Parisi M."/>
            <person name="Parts L."/>
            <person name="Pedersen J.S."/>
            <person name="Pesole G."/>
            <person name="Phillippy A.M."/>
            <person name="Ponting C.P."/>
            <person name="Pop M."/>
            <person name="Porcelli D."/>
            <person name="Powell J.R."/>
            <person name="Prohaska S."/>
            <person name="Pruitt K."/>
            <person name="Puig M."/>
            <person name="Quesneville H."/>
            <person name="Ram K.R."/>
            <person name="Rand D."/>
            <person name="Rasmussen M.D."/>
            <person name="Reed L.K."/>
            <person name="Reenan R."/>
            <person name="Reily A."/>
            <person name="Remington K.A."/>
            <person name="Rieger T.T."/>
            <person name="Ritchie M.G."/>
            <person name="Robin C."/>
            <person name="Rogers Y.H."/>
            <person name="Rohde C."/>
            <person name="Rozas J."/>
            <person name="Rubenfield M.J."/>
            <person name="Ruiz A."/>
            <person name="Russo S."/>
            <person name="Salzberg S.L."/>
            <person name="Sanchez-Gracia A."/>
            <person name="Saranga D.J."/>
            <person name="Sato H."/>
            <person name="Schaeffer S.W."/>
            <person name="Schatz M.C."/>
            <person name="Schlenke T."/>
            <person name="Schwartz R."/>
            <person name="Segarra C."/>
            <person name="Singh R.S."/>
            <person name="Sirot L."/>
            <person name="Sirota M."/>
            <person name="Sisneros N.B."/>
            <person name="Smith C.D."/>
            <person name="Smith T.F."/>
            <person name="Spieth J."/>
            <person name="Stage D.E."/>
            <person name="Stark A."/>
            <person name="Stephan W."/>
            <person name="Strausberg R.L."/>
            <person name="Strempel S."/>
            <person name="Sturgill D."/>
            <person name="Sutton G."/>
            <person name="Sutton G.G."/>
            <person name="Tao W."/>
            <person name="Teichmann S."/>
            <person name="Tobari Y.N."/>
            <person name="Tomimura Y."/>
            <person name="Tsolas J.M."/>
            <person name="Valente V.L."/>
            <person name="Venter E."/>
            <person name="Venter J.C."/>
            <person name="Vicario S."/>
            <person name="Vieira F.G."/>
            <person name="Vilella A.J."/>
            <person name="Villasante A."/>
            <person name="Walenz B."/>
            <person name="Wang J."/>
            <person name="Wasserman M."/>
            <person name="Watts T."/>
            <person name="Wilson D."/>
            <person name="Wilson R.K."/>
            <person name="Wing R.A."/>
            <person name="Wolfner M.F."/>
            <person name="Wong A."/>
            <person name="Wong G.K."/>
            <person name="Wu C.I."/>
            <person name="Wu G."/>
            <person name="Yamamoto D."/>
            <person name="Yang H.P."/>
            <person name="Yang S.P."/>
            <person name="Yorke J.A."/>
            <person name="Yoshida K."/>
            <person name="Zdobnov E."/>
            <person name="Zhang P."/>
            <person name="Zhang Y."/>
            <person name="Zimin A.V."/>
            <person name="Baldwin J."/>
            <person name="Abdouelleil A."/>
            <person name="Abdulkadir J."/>
            <person name="Abebe A."/>
            <person name="Abera B."/>
            <person name="Abreu J."/>
            <person name="Acer S.C."/>
            <person name="Aftuck L."/>
            <person name="Alexander A."/>
            <person name="An P."/>
            <person name="Anderson E."/>
            <person name="Anderson S."/>
            <person name="Arachi H."/>
            <person name="Azer M."/>
            <person name="Bachantsang P."/>
            <person name="Barry A."/>
            <person name="Bayul T."/>
            <person name="Berlin A."/>
            <person name="Bessette D."/>
            <person name="Bloom T."/>
            <person name="Blye J."/>
            <person name="Boguslavskiy L."/>
            <person name="Bonnet C."/>
            <person name="Boukhgalter B."/>
            <person name="Bourzgui I."/>
            <person name="Brown A."/>
            <person name="Cahill P."/>
            <person name="Channer S."/>
            <person name="Cheshatsang Y."/>
            <person name="Chuda L."/>
            <person name="Citroen M."/>
            <person name="Collymore A."/>
            <person name="Cooke P."/>
            <person name="Costello M."/>
            <person name="D'Aco K."/>
            <person name="Daza R."/>
            <person name="De Haan G."/>
            <person name="DeGray S."/>
            <person name="DeMaso C."/>
            <person name="Dhargay N."/>
            <person name="Dooley K."/>
            <person name="Dooley E."/>
            <person name="Doricent M."/>
            <person name="Dorje P."/>
            <person name="Dorjee K."/>
            <person name="Dupes A."/>
            <person name="Elong R."/>
            <person name="Falk J."/>
            <person name="Farina A."/>
            <person name="Faro S."/>
            <person name="Ferguson D."/>
            <person name="Fisher S."/>
            <person name="Foley C.D."/>
            <person name="Franke A."/>
            <person name="Friedrich D."/>
            <person name="Gadbois L."/>
            <person name="Gearin G."/>
            <person name="Gearin C.R."/>
            <person name="Giannoukos G."/>
            <person name="Goode T."/>
            <person name="Graham J."/>
            <person name="Grandbois E."/>
            <person name="Grewal S."/>
            <person name="Gyaltsen K."/>
            <person name="Hafez N."/>
            <person name="Hagos B."/>
            <person name="Hall J."/>
            <person name="Henson C."/>
            <person name="Hollinger A."/>
            <person name="Honan T."/>
            <person name="Huard M.D."/>
            <person name="Hughes L."/>
            <person name="Hurhula B."/>
            <person name="Husby M.E."/>
            <person name="Kamat A."/>
            <person name="Kanga B."/>
            <person name="Kashin S."/>
            <person name="Khazanovich D."/>
            <person name="Kisner P."/>
            <person name="Lance K."/>
            <person name="Lara M."/>
            <person name="Lee W."/>
            <person name="Lennon N."/>
            <person name="Letendre F."/>
            <person name="LeVine R."/>
            <person name="Lipovsky A."/>
            <person name="Liu X."/>
            <person name="Liu J."/>
            <person name="Liu S."/>
            <person name="Lokyitsang T."/>
            <person name="Lokyitsang Y."/>
            <person name="Lubonja R."/>
            <person name="Lui A."/>
            <person name="MacDonald P."/>
            <person name="Magnisalis V."/>
            <person name="Maru K."/>
            <person name="Matthews C."/>
            <person name="McCusker W."/>
            <person name="McDonough S."/>
            <person name="Mehta T."/>
            <person name="Meldrim J."/>
            <person name="Meneus L."/>
            <person name="Mihai O."/>
            <person name="Mihalev A."/>
            <person name="Mihova T."/>
            <person name="Mittelman R."/>
            <person name="Mlenga V."/>
            <person name="Montmayeur A."/>
            <person name="Mulrain L."/>
            <person name="Navidi A."/>
            <person name="Naylor J."/>
            <person name="Negash T."/>
            <person name="Nguyen T."/>
            <person name="Nguyen N."/>
            <person name="Nicol R."/>
            <person name="Norbu C."/>
            <person name="Norbu N."/>
            <person name="Novod N."/>
            <person name="O'Neill B."/>
            <person name="Osman S."/>
            <person name="Markiewicz E."/>
            <person name="Oyono O.L."/>
            <person name="Patti C."/>
            <person name="Phunkhang P."/>
            <person name="Pierre F."/>
            <person name="Priest M."/>
            <person name="Raghuraman S."/>
            <person name="Rege F."/>
            <person name="Reyes R."/>
            <person name="Rise C."/>
            <person name="Rogov P."/>
            <person name="Ross K."/>
            <person name="Ryan E."/>
            <person name="Settipalli S."/>
            <person name="Shea T."/>
            <person name="Sherpa N."/>
            <person name="Shi L."/>
            <person name="Shih D."/>
            <person name="Sparrow T."/>
            <person name="Spaulding J."/>
            <person name="Stalker J."/>
            <person name="Stange-Thomann N."/>
            <person name="Stavropoulos S."/>
            <person name="Stone C."/>
            <person name="Strader C."/>
            <person name="Tesfaye S."/>
            <person name="Thomson T."/>
            <person name="Thoulutsang Y."/>
            <person name="Thoulutsang D."/>
            <person name="Topham K."/>
            <person name="Topping I."/>
            <person name="Tsamla T."/>
            <person name="Vassiliev H."/>
            <person name="Vo A."/>
            <person name="Wangchuk T."/>
            <person name="Wangdi T."/>
            <person name="Weiand M."/>
            <person name="Wilkinson J."/>
            <person name="Wilson A."/>
            <person name="Yadav S."/>
            <person name="Young G."/>
            <person name="Yu Q."/>
            <person name="Zembek L."/>
            <person name="Zhong D."/>
            <person name="Zimmer A."/>
            <person name="Zwirko Z."/>
            <person name="Jaffe D.B."/>
            <person name="Alvarez P."/>
            <person name="Brockman W."/>
            <person name="Butler J."/>
            <person name="Chin C."/>
            <person name="Gnerre S."/>
            <person name="Grabherr M."/>
            <person name="Kleber M."/>
            <person name="Mauceli E."/>
            <person name="MacCallum I."/>
        </authorList>
    </citation>
    <scope>NUCLEOTIDE SEQUENCE [LARGE SCALE GENOMIC DNA]</scope>
    <source>
        <strain evidence="3">Tucson 14024-0371.13</strain>
    </source>
</reference>
<dbReference type="GeneID" id="6503052"/>
<evidence type="ECO:0000259" key="1">
    <source>
        <dbReference type="Pfam" id="PF01476"/>
    </source>
</evidence>
<dbReference type="InterPro" id="IPR018392">
    <property type="entry name" value="LysM"/>
</dbReference>
<dbReference type="KEGG" id="dan:6503052"/>
<dbReference type="PhylomeDB" id="B3MPY6"/>
<dbReference type="Pfam" id="PF01476">
    <property type="entry name" value="LysM"/>
    <property type="match status" value="1"/>
</dbReference>
<dbReference type="HOGENOM" id="CLU_1504998_0_0_1"/>
<dbReference type="OrthoDB" id="2107166at2759"/>
<dbReference type="Gene3D" id="3.10.350.10">
    <property type="entry name" value="LysM domain"/>
    <property type="match status" value="1"/>
</dbReference>
<dbReference type="Proteomes" id="UP000007801">
    <property type="component" value="Unassembled WGS sequence"/>
</dbReference>
<dbReference type="InterPro" id="IPR036779">
    <property type="entry name" value="LysM_dom_sf"/>
</dbReference>